<dbReference type="EMBL" id="JASNQZ010000006">
    <property type="protein sequence ID" value="KAL0956332.1"/>
    <property type="molecule type" value="Genomic_DNA"/>
</dbReference>
<evidence type="ECO:0000259" key="4">
    <source>
        <dbReference type="SMART" id="SM00429"/>
    </source>
</evidence>
<dbReference type="Pfam" id="PF12796">
    <property type="entry name" value="Ank_2"/>
    <property type="match status" value="1"/>
</dbReference>
<evidence type="ECO:0000256" key="1">
    <source>
        <dbReference type="ARBA" id="ARBA00023043"/>
    </source>
</evidence>
<dbReference type="InterPro" id="IPR036770">
    <property type="entry name" value="Ankyrin_rpt-contain_sf"/>
</dbReference>
<dbReference type="SMART" id="SM00248">
    <property type="entry name" value="ANK"/>
    <property type="match status" value="2"/>
</dbReference>
<dbReference type="SMART" id="SM00429">
    <property type="entry name" value="IPT"/>
    <property type="match status" value="1"/>
</dbReference>
<feature type="compositionally biased region" description="Acidic residues" evidence="3">
    <location>
        <begin position="877"/>
        <end position="898"/>
    </location>
</feature>
<feature type="region of interest" description="Disordered" evidence="3">
    <location>
        <begin position="410"/>
        <end position="479"/>
    </location>
</feature>
<dbReference type="Pfam" id="PF01833">
    <property type="entry name" value="TIG"/>
    <property type="match status" value="1"/>
</dbReference>
<feature type="compositionally biased region" description="Basic residues" evidence="3">
    <location>
        <begin position="904"/>
        <end position="919"/>
    </location>
</feature>
<dbReference type="PROSITE" id="PS50088">
    <property type="entry name" value="ANK_REPEAT"/>
    <property type="match status" value="2"/>
</dbReference>
<dbReference type="Proteomes" id="UP001556367">
    <property type="component" value="Unassembled WGS sequence"/>
</dbReference>
<comment type="caution">
    <text evidence="5">The sequence shown here is derived from an EMBL/GenBank/DDBJ whole genome shotgun (WGS) entry which is preliminary data.</text>
</comment>
<gene>
    <name evidence="5" type="ORF">HGRIS_002483</name>
</gene>
<feature type="compositionally biased region" description="Low complexity" evidence="3">
    <location>
        <begin position="1121"/>
        <end position="1130"/>
    </location>
</feature>
<dbReference type="PROSITE" id="PS50297">
    <property type="entry name" value="ANK_REP_REGION"/>
    <property type="match status" value="2"/>
</dbReference>
<feature type="region of interest" description="Disordered" evidence="3">
    <location>
        <begin position="1069"/>
        <end position="1171"/>
    </location>
</feature>
<evidence type="ECO:0000256" key="3">
    <source>
        <dbReference type="SAM" id="MobiDB-lite"/>
    </source>
</evidence>
<dbReference type="InterPro" id="IPR057962">
    <property type="entry name" value="SPT23_MGA2_DBD"/>
</dbReference>
<keyword evidence="1 2" id="KW-0040">ANK repeat</keyword>
<feature type="region of interest" description="Disordered" evidence="3">
    <location>
        <begin position="1"/>
        <end position="25"/>
    </location>
</feature>
<name>A0ABR3JLC5_9AGAR</name>
<reference evidence="6" key="1">
    <citation type="submission" date="2024-06" db="EMBL/GenBank/DDBJ databases">
        <title>Multi-omics analyses provide insights into the biosynthesis of the anticancer antibiotic pleurotin in Hohenbuehelia grisea.</title>
        <authorList>
            <person name="Weaver J.A."/>
            <person name="Alberti F."/>
        </authorList>
    </citation>
    <scope>NUCLEOTIDE SEQUENCE [LARGE SCALE GENOMIC DNA]</scope>
    <source>
        <strain evidence="6">T-177</strain>
    </source>
</reference>
<dbReference type="CDD" id="cd00102">
    <property type="entry name" value="IPT"/>
    <property type="match status" value="1"/>
</dbReference>
<dbReference type="InterPro" id="IPR002110">
    <property type="entry name" value="Ankyrin_rpt"/>
</dbReference>
<feature type="compositionally biased region" description="Basic and acidic residues" evidence="3">
    <location>
        <begin position="1081"/>
        <end position="1095"/>
    </location>
</feature>
<accession>A0ABR3JLC5</accession>
<keyword evidence="6" id="KW-1185">Reference proteome</keyword>
<feature type="compositionally biased region" description="Basic and acidic residues" evidence="3">
    <location>
        <begin position="1134"/>
        <end position="1148"/>
    </location>
</feature>
<feature type="region of interest" description="Disordered" evidence="3">
    <location>
        <begin position="867"/>
        <end position="954"/>
    </location>
</feature>
<evidence type="ECO:0000256" key="2">
    <source>
        <dbReference type="PROSITE-ProRule" id="PRU00023"/>
    </source>
</evidence>
<dbReference type="InterPro" id="IPR013783">
    <property type="entry name" value="Ig-like_fold"/>
</dbReference>
<dbReference type="PANTHER" id="PTHR23335:SF1">
    <property type="entry name" value="CALMODULIN-BINDING TRANSCRIPTION ACTIVATOR, ISOFORM F"/>
    <property type="match status" value="1"/>
</dbReference>
<dbReference type="Gene3D" id="1.25.40.20">
    <property type="entry name" value="Ankyrin repeat-containing domain"/>
    <property type="match status" value="1"/>
</dbReference>
<feature type="compositionally biased region" description="Low complexity" evidence="3">
    <location>
        <begin position="453"/>
        <end position="471"/>
    </location>
</feature>
<feature type="repeat" description="ANK" evidence="2">
    <location>
        <begin position="777"/>
        <end position="809"/>
    </location>
</feature>
<dbReference type="SUPFAM" id="SSF48403">
    <property type="entry name" value="Ankyrin repeat"/>
    <property type="match status" value="1"/>
</dbReference>
<feature type="region of interest" description="Disordered" evidence="3">
    <location>
        <begin position="277"/>
        <end position="303"/>
    </location>
</feature>
<evidence type="ECO:0000313" key="6">
    <source>
        <dbReference type="Proteomes" id="UP001556367"/>
    </source>
</evidence>
<feature type="domain" description="IPT/TIG" evidence="4">
    <location>
        <begin position="578"/>
        <end position="666"/>
    </location>
</feature>
<organism evidence="5 6">
    <name type="scientific">Hohenbuehelia grisea</name>
    <dbReference type="NCBI Taxonomy" id="104357"/>
    <lineage>
        <taxon>Eukaryota</taxon>
        <taxon>Fungi</taxon>
        <taxon>Dikarya</taxon>
        <taxon>Basidiomycota</taxon>
        <taxon>Agaricomycotina</taxon>
        <taxon>Agaricomycetes</taxon>
        <taxon>Agaricomycetidae</taxon>
        <taxon>Agaricales</taxon>
        <taxon>Pleurotineae</taxon>
        <taxon>Pleurotaceae</taxon>
        <taxon>Hohenbuehelia</taxon>
    </lineage>
</organism>
<feature type="repeat" description="ANK" evidence="2">
    <location>
        <begin position="810"/>
        <end position="842"/>
    </location>
</feature>
<proteinExistence type="predicted"/>
<dbReference type="SUPFAM" id="SSF81296">
    <property type="entry name" value="E set domains"/>
    <property type="match status" value="1"/>
</dbReference>
<protein>
    <recommendedName>
        <fullName evidence="4">IPT/TIG domain-containing protein</fullName>
    </recommendedName>
</protein>
<dbReference type="InterPro" id="IPR002909">
    <property type="entry name" value="IPT_dom"/>
</dbReference>
<dbReference type="Pfam" id="PF25603">
    <property type="entry name" value="SPT23_MGA2_DBD"/>
    <property type="match status" value="1"/>
</dbReference>
<evidence type="ECO:0000313" key="5">
    <source>
        <dbReference type="EMBL" id="KAL0956332.1"/>
    </source>
</evidence>
<dbReference type="PANTHER" id="PTHR23335">
    <property type="entry name" value="CALMODULIN-BINDING TRANSCRIPTION ACTIVATOR CAMTA"/>
    <property type="match status" value="1"/>
</dbReference>
<sequence length="1171" mass="127815">MPSLFTTASSTRSSSPTTPESSRISATVALQSDIGFASDLWSQPSKPLSLHAPMDTSSAAYLEPPSKLEEDPMLRLDELLEQHVFDDYAEFPSQNPAHKFVQGSSPASSPLSAQAPIPLTPHGLMSHNSLMPGSMTKPIPPPATRPRVVDPYGASQKVVCPPKESCYNLPIMLPSIPEGGTKSRVETQVRVTVELADTSSSPEPHQYNRVGSWKWLKLPPGTATKKRTRKQGKIDPDAEEILHLTATVSCASPPHNPVLSCSSCQTREAKRVAKKIAARVRPARSDSDSPQDPSNPTVKKSRYHEDTTSIIQFNCAEILDFSTGSVVLPLRITCYCRHHREKVGFLVHLTMMDHNGRIIGSGISRPIMITDDHKTTTGSIQAALAKSFGSPGMYDMDHDMYMGRELVTEHHAPDAKAPSKRTKEAPSGAGSKPRAKPYDGSTKRAKRIREASESSLPSPSTTHSPLSLTRSPTPPTMDAQTAATFAPSLEGHPSASQLCVDVHQRRNSSHESEASSDTLITPDDQSYDVAMLPPQQLYQPVVTNPIIPNILRPTTVMPSSQTLPLLFFDPGQSMSLPIPIIHRLIPNCGPTHGGVEVTILGANFHPTLQLNCVFGDTVASSTSRWSDNTLVCILPPRATAGIVQVWFDGIPKSEDPATSLSLFTYTDDSDRALMELALQVVGLKMTGKIEDAKNVAMRIVGNPGSDSSQSHNGMPGNMLQTSTSASSRDIRSLLFSRTSKTEDFETLITDFLSILDSPVQPSTPFTISSAISHSNASGQTLLHLAAFLGFNSLVSCLIRHRADLDARDRNGCTPLHLAAMTSHLECAKLLYEAGADAQIVNARGKTPKETASAEVLDDFVAVMRESTRESALSHGEDDAEESSEDDEARWGDGEEDSDDASRVPSRRAHHKRCRRRHRSHGPEDSTSHVDSLASDNHVGGGPLSDVKSDEKTHDLGKVDEKQAASFIDMIQRTFTTLQAPQGIIPNMPQLPLPQFRQLTELGIPAVPWNALSHIPVFPVFVPMPGWPSFRGKEHDAGDRKDESGDKKEAAQEWRTLWERWIWLASANAQHTEDMPPPEYTPRAEKPSYPDGREEVSNGESSVRPVPNEAEPEAGPSSLTPSRAHSSSDLRASSRRLDYSRVPVPDRDVNAYAYRPSSKQTQKIQKKRTLHP</sequence>
<dbReference type="InterPro" id="IPR014756">
    <property type="entry name" value="Ig_E-set"/>
</dbReference>
<dbReference type="Gene3D" id="2.60.40.10">
    <property type="entry name" value="Immunoglobulins"/>
    <property type="match status" value="1"/>
</dbReference>